<evidence type="ECO:0000256" key="1">
    <source>
        <dbReference type="ARBA" id="ARBA00010641"/>
    </source>
</evidence>
<evidence type="ECO:0000259" key="8">
    <source>
        <dbReference type="Pfam" id="PF08281"/>
    </source>
</evidence>
<dbReference type="InterPro" id="IPR013325">
    <property type="entry name" value="RNA_pol_sigma_r2"/>
</dbReference>
<dbReference type="PANTHER" id="PTHR43133">
    <property type="entry name" value="RNA POLYMERASE ECF-TYPE SIGMA FACTO"/>
    <property type="match status" value="1"/>
</dbReference>
<dbReference type="InterPro" id="IPR036388">
    <property type="entry name" value="WH-like_DNA-bd_sf"/>
</dbReference>
<evidence type="ECO:0000259" key="7">
    <source>
        <dbReference type="Pfam" id="PF04542"/>
    </source>
</evidence>
<proteinExistence type="inferred from homology"/>
<dbReference type="GO" id="GO:0003677">
    <property type="term" value="F:DNA binding"/>
    <property type="evidence" value="ECO:0007669"/>
    <property type="project" value="UniProtKB-KW"/>
</dbReference>
<organism evidence="9 10">
    <name type="scientific">Candidatus Avoscillospira stercorigallinarum</name>
    <dbReference type="NCBI Taxonomy" id="2840708"/>
    <lineage>
        <taxon>Bacteria</taxon>
        <taxon>Bacillati</taxon>
        <taxon>Bacillota</taxon>
        <taxon>Clostridia</taxon>
        <taxon>Eubacteriales</taxon>
        <taxon>Oscillospiraceae</taxon>
        <taxon>Oscillospiraceae incertae sedis</taxon>
        <taxon>Candidatus Avoscillospira</taxon>
    </lineage>
</organism>
<feature type="domain" description="RNA polymerase sigma factor 70 region 4 type 2" evidence="8">
    <location>
        <begin position="128"/>
        <end position="179"/>
    </location>
</feature>
<comment type="similarity">
    <text evidence="1">Belongs to the sigma-70 factor family. ECF subfamily.</text>
</comment>
<dbReference type="InterPro" id="IPR013249">
    <property type="entry name" value="RNA_pol_sigma70_r4_t2"/>
</dbReference>
<dbReference type="InterPro" id="IPR007627">
    <property type="entry name" value="RNA_pol_sigma70_r2"/>
</dbReference>
<evidence type="ECO:0000256" key="2">
    <source>
        <dbReference type="ARBA" id="ARBA00023015"/>
    </source>
</evidence>
<dbReference type="PANTHER" id="PTHR43133:SF8">
    <property type="entry name" value="RNA POLYMERASE SIGMA FACTOR HI_1459-RELATED"/>
    <property type="match status" value="1"/>
</dbReference>
<dbReference type="AlphaFoldDB" id="A0A9D1CPD4"/>
<dbReference type="Gene3D" id="1.10.1740.10">
    <property type="match status" value="1"/>
</dbReference>
<feature type="domain" description="RNA polymerase sigma-70 region 2" evidence="7">
    <location>
        <begin position="22"/>
        <end position="90"/>
    </location>
</feature>
<evidence type="ECO:0000256" key="4">
    <source>
        <dbReference type="ARBA" id="ARBA00023125"/>
    </source>
</evidence>
<keyword evidence="2" id="KW-0805">Transcription regulation</keyword>
<dbReference type="Proteomes" id="UP000886874">
    <property type="component" value="Unassembled WGS sequence"/>
</dbReference>
<name>A0A9D1CPD4_9FIRM</name>
<protein>
    <submittedName>
        <fullName evidence="9">Sigma-70 family RNA polymerase sigma factor</fullName>
    </submittedName>
</protein>
<dbReference type="InterPro" id="IPR013324">
    <property type="entry name" value="RNA_pol_sigma_r3/r4-like"/>
</dbReference>
<dbReference type="Pfam" id="PF04542">
    <property type="entry name" value="Sigma70_r2"/>
    <property type="match status" value="1"/>
</dbReference>
<feature type="region of interest" description="Disordered" evidence="6">
    <location>
        <begin position="185"/>
        <end position="205"/>
    </location>
</feature>
<dbReference type="InterPro" id="IPR014284">
    <property type="entry name" value="RNA_pol_sigma-70_dom"/>
</dbReference>
<evidence type="ECO:0000256" key="3">
    <source>
        <dbReference type="ARBA" id="ARBA00023082"/>
    </source>
</evidence>
<keyword evidence="5" id="KW-0804">Transcription</keyword>
<dbReference type="CDD" id="cd06171">
    <property type="entry name" value="Sigma70_r4"/>
    <property type="match status" value="1"/>
</dbReference>
<dbReference type="InterPro" id="IPR039425">
    <property type="entry name" value="RNA_pol_sigma-70-like"/>
</dbReference>
<dbReference type="NCBIfam" id="TIGR02937">
    <property type="entry name" value="sigma70-ECF"/>
    <property type="match status" value="1"/>
</dbReference>
<keyword evidence="4" id="KW-0238">DNA-binding</keyword>
<gene>
    <name evidence="9" type="ORF">IAA67_06740</name>
</gene>
<comment type="caution">
    <text evidence="9">The sequence shown here is derived from an EMBL/GenBank/DDBJ whole genome shotgun (WGS) entry which is preliminary data.</text>
</comment>
<dbReference type="GO" id="GO:0016987">
    <property type="term" value="F:sigma factor activity"/>
    <property type="evidence" value="ECO:0007669"/>
    <property type="project" value="UniProtKB-KW"/>
</dbReference>
<dbReference type="Pfam" id="PF08281">
    <property type="entry name" value="Sigma70_r4_2"/>
    <property type="match status" value="1"/>
</dbReference>
<dbReference type="EMBL" id="DVFN01000095">
    <property type="protein sequence ID" value="HIQ70008.1"/>
    <property type="molecule type" value="Genomic_DNA"/>
</dbReference>
<accession>A0A9D1CPD4</accession>
<reference evidence="9" key="2">
    <citation type="journal article" date="2021" name="PeerJ">
        <title>Extensive microbial diversity within the chicken gut microbiome revealed by metagenomics and culture.</title>
        <authorList>
            <person name="Gilroy R."/>
            <person name="Ravi A."/>
            <person name="Getino M."/>
            <person name="Pursley I."/>
            <person name="Horton D.L."/>
            <person name="Alikhan N.F."/>
            <person name="Baker D."/>
            <person name="Gharbi K."/>
            <person name="Hall N."/>
            <person name="Watson M."/>
            <person name="Adriaenssens E.M."/>
            <person name="Foster-Nyarko E."/>
            <person name="Jarju S."/>
            <person name="Secka A."/>
            <person name="Antonio M."/>
            <person name="Oren A."/>
            <person name="Chaudhuri R.R."/>
            <person name="La Ragione R."/>
            <person name="Hildebrand F."/>
            <person name="Pallen M.J."/>
        </authorList>
    </citation>
    <scope>NUCLEOTIDE SEQUENCE</scope>
    <source>
        <strain evidence="9">ChiSjej2B20-13462</strain>
    </source>
</reference>
<evidence type="ECO:0000313" key="10">
    <source>
        <dbReference type="Proteomes" id="UP000886874"/>
    </source>
</evidence>
<evidence type="ECO:0000313" key="9">
    <source>
        <dbReference type="EMBL" id="HIQ70008.1"/>
    </source>
</evidence>
<evidence type="ECO:0000256" key="6">
    <source>
        <dbReference type="SAM" id="MobiDB-lite"/>
    </source>
</evidence>
<reference evidence="9" key="1">
    <citation type="submission" date="2020-10" db="EMBL/GenBank/DDBJ databases">
        <authorList>
            <person name="Gilroy R."/>
        </authorList>
    </citation>
    <scope>NUCLEOTIDE SEQUENCE</scope>
    <source>
        <strain evidence="9">ChiSjej2B20-13462</strain>
    </source>
</reference>
<dbReference type="SUPFAM" id="SSF88946">
    <property type="entry name" value="Sigma2 domain of RNA polymerase sigma factors"/>
    <property type="match status" value="1"/>
</dbReference>
<sequence>MTNEMALIRRVQRGDQAAFAELLEAYEKPVYNLCLRMTGNPEDAADMTQEAFLKVWRGIEQYKFESSFSTWVYRLTSNVCIDFLRGKKRRQTVSLTVDEDQDGAAELELPDAAPLPEDQVLHRETESEIVRAMNRLDDEFRMILTLRILEDLSYEEIAQVMDLKVGTVKSRLARARVKLKKILTETGNKGKHSASKQTERGVKPQ</sequence>
<dbReference type="GO" id="GO:0006352">
    <property type="term" value="P:DNA-templated transcription initiation"/>
    <property type="evidence" value="ECO:0007669"/>
    <property type="project" value="InterPro"/>
</dbReference>
<dbReference type="Gene3D" id="1.10.10.10">
    <property type="entry name" value="Winged helix-like DNA-binding domain superfamily/Winged helix DNA-binding domain"/>
    <property type="match status" value="1"/>
</dbReference>
<keyword evidence="3" id="KW-0731">Sigma factor</keyword>
<dbReference type="SUPFAM" id="SSF88659">
    <property type="entry name" value="Sigma3 and sigma4 domains of RNA polymerase sigma factors"/>
    <property type="match status" value="1"/>
</dbReference>
<evidence type="ECO:0000256" key="5">
    <source>
        <dbReference type="ARBA" id="ARBA00023163"/>
    </source>
</evidence>